<comment type="caution">
    <text evidence="4">The sequence shown here is derived from an EMBL/GenBank/DDBJ whole genome shotgun (WGS) entry which is preliminary data.</text>
</comment>
<feature type="domain" description="EF-hand" evidence="3">
    <location>
        <begin position="245"/>
        <end position="280"/>
    </location>
</feature>
<evidence type="ECO:0000313" key="5">
    <source>
        <dbReference type="Proteomes" id="UP001165083"/>
    </source>
</evidence>
<evidence type="ECO:0000313" key="4">
    <source>
        <dbReference type="EMBL" id="GMF64515.1"/>
    </source>
</evidence>
<dbReference type="Pfam" id="PF13202">
    <property type="entry name" value="EF-hand_5"/>
    <property type="match status" value="2"/>
</dbReference>
<dbReference type="SMART" id="SM00054">
    <property type="entry name" value="EFh"/>
    <property type="match status" value="2"/>
</dbReference>
<dbReference type="Proteomes" id="UP001165083">
    <property type="component" value="Unassembled WGS sequence"/>
</dbReference>
<evidence type="ECO:0000259" key="3">
    <source>
        <dbReference type="PROSITE" id="PS50222"/>
    </source>
</evidence>
<proteinExistence type="predicted"/>
<feature type="compositionally biased region" description="Basic residues" evidence="2">
    <location>
        <begin position="44"/>
        <end position="54"/>
    </location>
</feature>
<name>A0A9W6YD42_9STRA</name>
<evidence type="ECO:0000256" key="1">
    <source>
        <dbReference type="ARBA" id="ARBA00022837"/>
    </source>
</evidence>
<keyword evidence="1" id="KW-0106">Calcium</keyword>
<dbReference type="InterPro" id="IPR018247">
    <property type="entry name" value="EF_Hand_1_Ca_BS"/>
</dbReference>
<feature type="domain" description="EF-hand" evidence="3">
    <location>
        <begin position="101"/>
        <end position="136"/>
    </location>
</feature>
<dbReference type="InterPro" id="IPR011992">
    <property type="entry name" value="EF-hand-dom_pair"/>
</dbReference>
<dbReference type="EMBL" id="BSXW01012417">
    <property type="protein sequence ID" value="GMF64515.1"/>
    <property type="molecule type" value="Genomic_DNA"/>
</dbReference>
<dbReference type="InterPro" id="IPR002048">
    <property type="entry name" value="EF_hand_dom"/>
</dbReference>
<protein>
    <submittedName>
        <fullName evidence="4">Unnamed protein product</fullName>
    </submittedName>
</protein>
<keyword evidence="5" id="KW-1185">Reference proteome</keyword>
<gene>
    <name evidence="4" type="ORF">Plil01_001730700</name>
</gene>
<evidence type="ECO:0000256" key="2">
    <source>
        <dbReference type="SAM" id="MobiDB-lite"/>
    </source>
</evidence>
<dbReference type="OrthoDB" id="429067at2759"/>
<feature type="compositionally biased region" description="Polar residues" evidence="2">
    <location>
        <begin position="62"/>
        <end position="81"/>
    </location>
</feature>
<feature type="compositionally biased region" description="Polar residues" evidence="2">
    <location>
        <begin position="26"/>
        <end position="38"/>
    </location>
</feature>
<dbReference type="SUPFAM" id="SSF47473">
    <property type="entry name" value="EF-hand"/>
    <property type="match status" value="1"/>
</dbReference>
<dbReference type="Gene3D" id="1.10.238.10">
    <property type="entry name" value="EF-hand"/>
    <property type="match status" value="2"/>
</dbReference>
<dbReference type="AlphaFoldDB" id="A0A9W6YD42"/>
<dbReference type="GO" id="GO:0005509">
    <property type="term" value="F:calcium ion binding"/>
    <property type="evidence" value="ECO:0007669"/>
    <property type="project" value="InterPro"/>
</dbReference>
<sequence>MRSHRYCKQISPTKEILSGDHRKLNQLPSLARSNSTTEAPKLPRLQKAKAKARAKLKEPRASLQQESNNANANLSRGQDATSLREEADTIDDGPRAQFKRQEHHVLSKLFALMDVDGSGTVNQKEMRWALQRDAEIHALAKTSPQLRLLLKQRARLEALFSKCTNEGRFGVNADSDVRDDCSDELSWEEFLSRCEESYLNLMAEGLIQPDIFVSARPDNRSRESPISTTTDLKTSNLDELSEKATEAQTIRRVFSLLDMDHNGVLDVAEIQRALYHSASKTRPNSTGSTPSELQRLVRGSRALQPLLHQELFMAAFSKFEPLDPRGISEEEFVAFCLEIAQVAAVNNMVTSVG</sequence>
<feature type="region of interest" description="Disordered" evidence="2">
    <location>
        <begin position="20"/>
        <end position="97"/>
    </location>
</feature>
<reference evidence="4" key="1">
    <citation type="submission" date="2023-04" db="EMBL/GenBank/DDBJ databases">
        <title>Phytophthora lilii NBRC 32176.</title>
        <authorList>
            <person name="Ichikawa N."/>
            <person name="Sato H."/>
            <person name="Tonouchi N."/>
        </authorList>
    </citation>
    <scope>NUCLEOTIDE SEQUENCE</scope>
    <source>
        <strain evidence="4">NBRC 32176</strain>
    </source>
</reference>
<accession>A0A9W6YD42</accession>
<dbReference type="PROSITE" id="PS00018">
    <property type="entry name" value="EF_HAND_1"/>
    <property type="match status" value="2"/>
</dbReference>
<organism evidence="4 5">
    <name type="scientific">Phytophthora lilii</name>
    <dbReference type="NCBI Taxonomy" id="2077276"/>
    <lineage>
        <taxon>Eukaryota</taxon>
        <taxon>Sar</taxon>
        <taxon>Stramenopiles</taxon>
        <taxon>Oomycota</taxon>
        <taxon>Peronosporomycetes</taxon>
        <taxon>Peronosporales</taxon>
        <taxon>Peronosporaceae</taxon>
        <taxon>Phytophthora</taxon>
    </lineage>
</organism>
<dbReference type="PROSITE" id="PS50222">
    <property type="entry name" value="EF_HAND_2"/>
    <property type="match status" value="2"/>
</dbReference>